<organism evidence="1 2">
    <name type="scientific">Halarcobacter anaerophilus</name>
    <dbReference type="NCBI Taxonomy" id="877500"/>
    <lineage>
        <taxon>Bacteria</taxon>
        <taxon>Pseudomonadati</taxon>
        <taxon>Campylobacterota</taxon>
        <taxon>Epsilonproteobacteria</taxon>
        <taxon>Campylobacterales</taxon>
        <taxon>Arcobacteraceae</taxon>
        <taxon>Halarcobacter</taxon>
    </lineage>
</organism>
<keyword evidence="2" id="KW-1185">Reference proteome</keyword>
<accession>A0A4V1LQ64</accession>
<proteinExistence type="predicted"/>
<comment type="caution">
    <text evidence="1">The sequence shown here is derived from an EMBL/GenBank/DDBJ whole genome shotgun (WGS) entry which is preliminary data.</text>
</comment>
<dbReference type="AlphaFoldDB" id="A0A4V1LQ64"/>
<dbReference type="EMBL" id="PDKO01000003">
    <property type="protein sequence ID" value="RXJ63608.1"/>
    <property type="molecule type" value="Genomic_DNA"/>
</dbReference>
<protein>
    <submittedName>
        <fullName evidence="1">Uncharacterized protein</fullName>
    </submittedName>
</protein>
<gene>
    <name evidence="1" type="ORF">CRV06_05290</name>
</gene>
<evidence type="ECO:0000313" key="2">
    <source>
        <dbReference type="Proteomes" id="UP000290191"/>
    </source>
</evidence>
<evidence type="ECO:0000313" key="1">
    <source>
        <dbReference type="EMBL" id="RXJ63608.1"/>
    </source>
</evidence>
<dbReference type="Proteomes" id="UP000290191">
    <property type="component" value="Unassembled WGS sequence"/>
</dbReference>
<name>A0A4V1LQ64_9BACT</name>
<reference evidence="1 2" key="1">
    <citation type="submission" date="2017-10" db="EMBL/GenBank/DDBJ databases">
        <title>Genomics of the genus Arcobacter.</title>
        <authorList>
            <person name="Perez-Cataluna A."/>
            <person name="Figueras M.J."/>
        </authorList>
    </citation>
    <scope>NUCLEOTIDE SEQUENCE [LARGE SCALE GENOMIC DNA]</scope>
    <source>
        <strain evidence="1 2">DSM 24636</strain>
    </source>
</reference>
<sequence>MLGWGNGDPLKINPGLELQLLFLDSAAVPGERFIIKFIVLLLTFAELVGIYFFIYLSYGVSLFLSVGLNGRST</sequence>